<dbReference type="InterPro" id="IPR001584">
    <property type="entry name" value="Integrase_cat-core"/>
</dbReference>
<feature type="region of interest" description="Disordered" evidence="3">
    <location>
        <begin position="916"/>
        <end position="937"/>
    </location>
</feature>
<dbReference type="Gene3D" id="3.30.420.10">
    <property type="entry name" value="Ribonuclease H-like superfamily/Ribonuclease H"/>
    <property type="match status" value="1"/>
</dbReference>
<dbReference type="GO" id="GO:0003723">
    <property type="term" value="F:RNA binding"/>
    <property type="evidence" value="ECO:0007669"/>
    <property type="project" value="UniProtKB-KW"/>
</dbReference>
<evidence type="ECO:0000313" key="6">
    <source>
        <dbReference type="Proteomes" id="UP000249757"/>
    </source>
</evidence>
<dbReference type="InterPro" id="IPR013103">
    <property type="entry name" value="RVT_2"/>
</dbReference>
<feature type="domain" description="Integrase catalytic" evidence="4">
    <location>
        <begin position="600"/>
        <end position="776"/>
    </location>
</feature>
<organism evidence="5 6">
    <name type="scientific">Pyrenophora tritici-repentis</name>
    <dbReference type="NCBI Taxonomy" id="45151"/>
    <lineage>
        <taxon>Eukaryota</taxon>
        <taxon>Fungi</taxon>
        <taxon>Dikarya</taxon>
        <taxon>Ascomycota</taxon>
        <taxon>Pezizomycotina</taxon>
        <taxon>Dothideomycetes</taxon>
        <taxon>Pleosporomycetidae</taxon>
        <taxon>Pleosporales</taxon>
        <taxon>Pleosporineae</taxon>
        <taxon>Pleosporaceae</taxon>
        <taxon>Pyrenophora</taxon>
    </lineage>
</organism>
<dbReference type="InterPro" id="IPR043502">
    <property type="entry name" value="DNA/RNA_pol_sf"/>
</dbReference>
<dbReference type="Pfam" id="PF22936">
    <property type="entry name" value="Pol_BBD"/>
    <property type="match status" value="1"/>
</dbReference>
<feature type="compositionally biased region" description="Acidic residues" evidence="3">
    <location>
        <begin position="1628"/>
        <end position="1644"/>
    </location>
</feature>
<keyword evidence="1" id="KW-0064">Aspartyl protease</keyword>
<dbReference type="Pfam" id="PF25597">
    <property type="entry name" value="SH3_retrovirus"/>
    <property type="match status" value="1"/>
</dbReference>
<dbReference type="CDD" id="cd09272">
    <property type="entry name" value="RNase_HI_RT_Ty1"/>
    <property type="match status" value="1"/>
</dbReference>
<gene>
    <name evidence="5" type="ORF">Ptr86124_003601</name>
</gene>
<dbReference type="SUPFAM" id="SSF53098">
    <property type="entry name" value="Ribonuclease H-like"/>
    <property type="match status" value="1"/>
</dbReference>
<protein>
    <submittedName>
        <fullName evidence="5">Pol protein</fullName>
    </submittedName>
</protein>
<dbReference type="PANTHER" id="PTHR11439:SF483">
    <property type="entry name" value="PEPTIDE SYNTHASE GLIP-LIKE, PUTATIVE (AFU_ORTHOLOGUE AFUA_3G12920)-RELATED"/>
    <property type="match status" value="1"/>
</dbReference>
<dbReference type="SUPFAM" id="SSF56672">
    <property type="entry name" value="DNA/RNA polymerases"/>
    <property type="match status" value="1"/>
</dbReference>
<sequence>MASSSARDDQVVSRASVILENQSDWKLWYSLKKEFATVKGVWEYCDPSTNKLPPTVDDEPSDTASDSAWRRWEIKTNAQKATLKAIGEVNLEITRTVARSKLHLITNLDLDVRLRLRTLQDHFRITNQQQILELSSQYAAIQQKRRNQNVDTWLNEYSRIASLCQSEDMAEMKGTRPQWAFIQAVEAQGDADWSNQHFTLMIGCEEDKKDPPTLEALINRYRRWIATKRTHTKTLGSFAAKDSTQATQATLAITDTRPNNRPQCVCGLYHNILECYTLNETAEGRPEGFRPNRTRLSTVRTAFKDRELLKKIKKLYKDNNVRWTFDTAQNSDRSEKKTENKTENKTDRPTSASRGRRPYADRIDDNDSNGDYYANNAFHLAQITTPKGDTLLDRWIVDPGSNVHICNSTYFNWRTTSNAKSTDVIFAGATSYQVAAWGEVIINVNRGNQKKDILLTHVAYVPGFLTNLFALGRCRRSGIHFDSGRNILYKERISNVVANLEYSHGHWLLDAKEADRPPRHELLSMAARSSQEKAPQTVTAMRAHQLLGHPSYQALEHLQDATTGLKIGTNGKGDPWTDDCVSCIQGKMKEDISRRPRADKACRPFYRISIDIIQLQEHGAVCYNGDVWALHAVCEYTKFHEICTLRSRHKATVVPAIIRLINKIERVYGYQVAIVFMDGDVGYGRAEAHLGSSAQEELSSAGIKVEMRSPDTPAQLGGAERAGAVIVTVARVIRIHAGLPKALANELVCTAVRLLNVTPTKALEWRTPQEMVTGIRPDLSRLHIIGSRGFILDKHLLRGDKLEKRTFEGFLIGYDASNIYRVWIPTTNRVIRVRDVRFIDELYKEKPSTTPVEPRIIETVHIPEEEYDGDTIVVAQPVRQRQEAITTPVLPLDHVSEKEYDSDTIAVYQKPVRQLLSPSPTPAFEGQDRSPSPDPVEQQLLQESSALMDSSPHRTPGGWNNYDDDAEIYIPDRHQNNAPQRRDPNLSQDNIITGRRRRQAHYIEAAPDLSKYFAFSATIAQANDAISAASQPTRSDPTRIHRDDLPPPPRHWKELKRHAHGKQFEAAAYAEFNSCWKKGTFAKPDITADTTDAVPLMWVFTYKFDEDGYLLKYKARIVVRGDLQDQYGDTYAATLAARLFRALMALACAFNLNAMQYDVPNAFLNATLNRPLHVRTPDGFQDRYGQILRLLRALYGLKEAPRLWAIHLQASLRKLGLHPVQGFPCLWMNDRIILFFYVDDIIILYHPDYQEDFEKLERQLIKLYSLRQMGNVKWFLGIRVERVLASRQLYLVQNAFINKVCTEFDLIRSDGRYPSTPLSSTSRLLPYDGVSDPLLTKTYQRLVGNLAYIEIMTRPDVAHAHSILSRFLINPGPVHLSEIKHVWQYLYGTRYLAISARGGEPTQTFATKINSTLPTFFGAADASFGDDVETRRSSAGYVFMLYGMPVDWKATVLRSVTRSTTEAELYALSAAGVESQYWDRFCRNIGFTLHTKKALWCDNAQTVRLVQGDSDRIQTKLRHVDIHQMWLRQEVEAERITVEWKPTAEMPADGFTKLLPRQKHENFVRQLGMKDIRHLIVKDVPFLKDTISQEEEQGLDYLVAQLGEDGEPIDEVNDLFELPASLEHTFDIDEENQTTEEESEEEVQEERQLPPRKRQRPQRYRDN</sequence>
<evidence type="ECO:0000256" key="1">
    <source>
        <dbReference type="ARBA" id="ARBA00022750"/>
    </source>
</evidence>
<feature type="compositionally biased region" description="Basic residues" evidence="3">
    <location>
        <begin position="1650"/>
        <end position="1663"/>
    </location>
</feature>
<dbReference type="PROSITE" id="PS50994">
    <property type="entry name" value="INTEGRASE"/>
    <property type="match status" value="1"/>
</dbReference>
<dbReference type="InterPro" id="IPR012337">
    <property type="entry name" value="RNaseH-like_sf"/>
</dbReference>
<evidence type="ECO:0000256" key="3">
    <source>
        <dbReference type="SAM" id="MobiDB-lite"/>
    </source>
</evidence>
<dbReference type="Pfam" id="PF07727">
    <property type="entry name" value="RVT_2"/>
    <property type="match status" value="1"/>
</dbReference>
<dbReference type="GO" id="GO:0015074">
    <property type="term" value="P:DNA integration"/>
    <property type="evidence" value="ECO:0007669"/>
    <property type="project" value="InterPro"/>
</dbReference>
<evidence type="ECO:0000259" key="4">
    <source>
        <dbReference type="PROSITE" id="PS50994"/>
    </source>
</evidence>
<dbReference type="InterPro" id="IPR054722">
    <property type="entry name" value="PolX-like_BBD"/>
</dbReference>
<keyword evidence="6" id="KW-1185">Reference proteome</keyword>
<dbReference type="EMBL" id="NRDI02000004">
    <property type="protein sequence ID" value="KAI1516664.1"/>
    <property type="molecule type" value="Genomic_DNA"/>
</dbReference>
<keyword evidence="1" id="KW-0645">Protease</keyword>
<feature type="compositionally biased region" description="Basic and acidic residues" evidence="3">
    <location>
        <begin position="1036"/>
        <end position="1045"/>
    </location>
</feature>
<evidence type="ECO:0000313" key="5">
    <source>
        <dbReference type="EMBL" id="KAI1516664.1"/>
    </source>
</evidence>
<keyword evidence="2" id="KW-0694">RNA-binding</keyword>
<dbReference type="InterPro" id="IPR057670">
    <property type="entry name" value="SH3_retrovirus"/>
</dbReference>
<name>A0A922NF11_9PLEO</name>
<reference evidence="6" key="1">
    <citation type="journal article" date="2022" name="Microb. Genom.">
        <title>A global pangenome for the wheat fungal pathogen Pyrenophora tritici-repentis and prediction of effector protein structural homology.</title>
        <authorList>
            <person name="Moolhuijzen P.M."/>
            <person name="See P.T."/>
            <person name="Shi G."/>
            <person name="Powell H.R."/>
            <person name="Cockram J."/>
            <person name="Jorgensen L.N."/>
            <person name="Benslimane H."/>
            <person name="Strelkov S.E."/>
            <person name="Turner J."/>
            <person name="Liu Z."/>
            <person name="Moffat C.S."/>
        </authorList>
    </citation>
    <scope>NUCLEOTIDE SEQUENCE [LARGE SCALE GENOMIC DNA]</scope>
</reference>
<feature type="region of interest" description="Disordered" evidence="3">
    <location>
        <begin position="1625"/>
        <end position="1663"/>
    </location>
</feature>
<dbReference type="PANTHER" id="PTHR11439">
    <property type="entry name" value="GAG-POL-RELATED RETROTRANSPOSON"/>
    <property type="match status" value="1"/>
</dbReference>
<feature type="region of interest" description="Disordered" evidence="3">
    <location>
        <begin position="973"/>
        <end position="992"/>
    </location>
</feature>
<dbReference type="GO" id="GO:0004190">
    <property type="term" value="F:aspartic-type endopeptidase activity"/>
    <property type="evidence" value="ECO:0007669"/>
    <property type="project" value="UniProtKB-KW"/>
</dbReference>
<feature type="compositionally biased region" description="Basic and acidic residues" evidence="3">
    <location>
        <begin position="973"/>
        <end position="984"/>
    </location>
</feature>
<dbReference type="GO" id="GO:0005634">
    <property type="term" value="C:nucleus"/>
    <property type="evidence" value="ECO:0007669"/>
    <property type="project" value="UniProtKB-ARBA"/>
</dbReference>
<comment type="caution">
    <text evidence="5">The sequence shown here is derived from an EMBL/GenBank/DDBJ whole genome shotgun (WGS) entry which is preliminary data.</text>
</comment>
<accession>A0A922NF11</accession>
<proteinExistence type="predicted"/>
<keyword evidence="1" id="KW-0378">Hydrolase</keyword>
<feature type="region of interest" description="Disordered" evidence="3">
    <location>
        <begin position="1027"/>
        <end position="1048"/>
    </location>
</feature>
<evidence type="ECO:0000256" key="2">
    <source>
        <dbReference type="ARBA" id="ARBA00022884"/>
    </source>
</evidence>
<dbReference type="InterPro" id="IPR036397">
    <property type="entry name" value="RNaseH_sf"/>
</dbReference>
<feature type="compositionally biased region" description="Basic and acidic residues" evidence="3">
    <location>
        <begin position="332"/>
        <end position="348"/>
    </location>
</feature>
<feature type="region of interest" description="Disordered" evidence="3">
    <location>
        <begin position="327"/>
        <end position="367"/>
    </location>
</feature>
<dbReference type="Proteomes" id="UP000249757">
    <property type="component" value="Unassembled WGS sequence"/>
</dbReference>